<dbReference type="GO" id="GO:0006420">
    <property type="term" value="P:arginyl-tRNA aminoacylation"/>
    <property type="evidence" value="ECO:0007669"/>
    <property type="project" value="InterPro"/>
</dbReference>
<organism evidence="2 3">
    <name type="scientific">Artemisia annua</name>
    <name type="common">Sweet wormwood</name>
    <dbReference type="NCBI Taxonomy" id="35608"/>
    <lineage>
        <taxon>Eukaryota</taxon>
        <taxon>Viridiplantae</taxon>
        <taxon>Streptophyta</taxon>
        <taxon>Embryophyta</taxon>
        <taxon>Tracheophyta</taxon>
        <taxon>Spermatophyta</taxon>
        <taxon>Magnoliopsida</taxon>
        <taxon>eudicotyledons</taxon>
        <taxon>Gunneridae</taxon>
        <taxon>Pentapetalae</taxon>
        <taxon>asterids</taxon>
        <taxon>campanulids</taxon>
        <taxon>Asterales</taxon>
        <taxon>Asteraceae</taxon>
        <taxon>Asteroideae</taxon>
        <taxon>Anthemideae</taxon>
        <taxon>Artemisiinae</taxon>
        <taxon>Artemisia</taxon>
    </lineage>
</organism>
<dbReference type="STRING" id="35608.A0A2U1K8I3"/>
<accession>A0A2U1K8I3</accession>
<keyword evidence="2" id="KW-0030">Aminoacyl-tRNA synthetase</keyword>
<dbReference type="GO" id="GO:0005524">
    <property type="term" value="F:ATP binding"/>
    <property type="evidence" value="ECO:0007669"/>
    <property type="project" value="InterPro"/>
</dbReference>
<feature type="domain" description="Arginyl-tRNA synthetase catalytic core" evidence="1">
    <location>
        <begin position="1"/>
        <end position="86"/>
    </location>
</feature>
<dbReference type="AlphaFoldDB" id="A0A2U1K8I3"/>
<sequence>MLIEYLFEQFPNGEVNDQAVGELQAFYKASKKRFDDDPEFKNRAQQAVVSLQGGDERYLKAWAQICEISRKGFEQVYERLDVHLVEKVLF</sequence>
<evidence type="ECO:0000259" key="1">
    <source>
        <dbReference type="Pfam" id="PF00750"/>
    </source>
</evidence>
<dbReference type="InterPro" id="IPR014729">
    <property type="entry name" value="Rossmann-like_a/b/a_fold"/>
</dbReference>
<dbReference type="SUPFAM" id="SSF52374">
    <property type="entry name" value="Nucleotidylyl transferase"/>
    <property type="match status" value="1"/>
</dbReference>
<dbReference type="InterPro" id="IPR035684">
    <property type="entry name" value="ArgRS_core"/>
</dbReference>
<dbReference type="InterPro" id="IPR001278">
    <property type="entry name" value="Arg-tRNA-ligase"/>
</dbReference>
<dbReference type="GO" id="GO:0004814">
    <property type="term" value="F:arginine-tRNA ligase activity"/>
    <property type="evidence" value="ECO:0007669"/>
    <property type="project" value="InterPro"/>
</dbReference>
<protein>
    <submittedName>
        <fullName evidence="2">Aminoacyl-tRNA synthetase, class 1a, anticodon-binding</fullName>
    </submittedName>
</protein>
<dbReference type="PANTHER" id="PTHR11956:SF5">
    <property type="entry name" value="ARGININE--TRNA LIGASE, CYTOPLASMIC"/>
    <property type="match status" value="1"/>
</dbReference>
<dbReference type="Pfam" id="PF00750">
    <property type="entry name" value="tRNA-synt_1d"/>
    <property type="match status" value="1"/>
</dbReference>
<evidence type="ECO:0000313" key="3">
    <source>
        <dbReference type="Proteomes" id="UP000245207"/>
    </source>
</evidence>
<dbReference type="Proteomes" id="UP000245207">
    <property type="component" value="Unassembled WGS sequence"/>
</dbReference>
<dbReference type="EMBL" id="PKPP01037438">
    <property type="protein sequence ID" value="PWA13636.1"/>
    <property type="molecule type" value="Genomic_DNA"/>
</dbReference>
<dbReference type="OrthoDB" id="1684340at2759"/>
<comment type="caution">
    <text evidence="2">The sequence shown here is derived from an EMBL/GenBank/DDBJ whole genome shotgun (WGS) entry which is preliminary data.</text>
</comment>
<keyword evidence="3" id="KW-1185">Reference proteome</keyword>
<gene>
    <name evidence="2" type="ORF">CTI12_AA626170</name>
</gene>
<dbReference type="Gene3D" id="3.40.50.620">
    <property type="entry name" value="HUPs"/>
    <property type="match status" value="1"/>
</dbReference>
<evidence type="ECO:0000313" key="2">
    <source>
        <dbReference type="EMBL" id="PWA13636.1"/>
    </source>
</evidence>
<name>A0A2U1K8I3_ARTAN</name>
<keyword evidence="2" id="KW-0436">Ligase</keyword>
<reference evidence="2 3" key="1">
    <citation type="journal article" date="2018" name="Mol. Plant">
        <title>The genome of Artemisia annua provides insight into the evolution of Asteraceae family and artemisinin biosynthesis.</title>
        <authorList>
            <person name="Shen Q."/>
            <person name="Zhang L."/>
            <person name="Liao Z."/>
            <person name="Wang S."/>
            <person name="Yan T."/>
            <person name="Shi P."/>
            <person name="Liu M."/>
            <person name="Fu X."/>
            <person name="Pan Q."/>
            <person name="Wang Y."/>
            <person name="Lv Z."/>
            <person name="Lu X."/>
            <person name="Zhang F."/>
            <person name="Jiang W."/>
            <person name="Ma Y."/>
            <person name="Chen M."/>
            <person name="Hao X."/>
            <person name="Li L."/>
            <person name="Tang Y."/>
            <person name="Lv G."/>
            <person name="Zhou Y."/>
            <person name="Sun X."/>
            <person name="Brodelius P.E."/>
            <person name="Rose J.K.C."/>
            <person name="Tang K."/>
        </authorList>
    </citation>
    <scope>NUCLEOTIDE SEQUENCE [LARGE SCALE GENOMIC DNA]</scope>
    <source>
        <strain evidence="3">cv. Huhao1</strain>
        <tissue evidence="2">Leaf</tissue>
    </source>
</reference>
<dbReference type="PANTHER" id="PTHR11956">
    <property type="entry name" value="ARGINYL-TRNA SYNTHETASE"/>
    <property type="match status" value="1"/>
</dbReference>
<proteinExistence type="predicted"/>